<proteinExistence type="predicted"/>
<organism evidence="1">
    <name type="scientific">Solanum chacoense</name>
    <name type="common">Chaco potato</name>
    <dbReference type="NCBI Taxonomy" id="4108"/>
    <lineage>
        <taxon>Eukaryota</taxon>
        <taxon>Viridiplantae</taxon>
        <taxon>Streptophyta</taxon>
        <taxon>Embryophyta</taxon>
        <taxon>Tracheophyta</taxon>
        <taxon>Spermatophyta</taxon>
        <taxon>Magnoliopsida</taxon>
        <taxon>eudicotyledons</taxon>
        <taxon>Gunneridae</taxon>
        <taxon>Pentapetalae</taxon>
        <taxon>asterids</taxon>
        <taxon>lamiids</taxon>
        <taxon>Solanales</taxon>
        <taxon>Solanaceae</taxon>
        <taxon>Solanoideae</taxon>
        <taxon>Solaneae</taxon>
        <taxon>Solanum</taxon>
    </lineage>
</organism>
<accession>A0A0V0GNF3</accession>
<evidence type="ECO:0000313" key="1">
    <source>
        <dbReference type="EMBL" id="JAP09475.1"/>
    </source>
</evidence>
<name>A0A0V0GNF3_SOLCH</name>
<protein>
    <submittedName>
        <fullName evidence="1">Putative ovule protein</fullName>
    </submittedName>
</protein>
<sequence>KVNFSQIMIDLHTILKLSSYASNKIKFILKGKIYQNMVTFGPSDAHAFFIYSLTEYNLKNFP</sequence>
<reference evidence="1" key="1">
    <citation type="submission" date="2015-12" db="EMBL/GenBank/DDBJ databases">
        <title>Gene expression during late stages of embryo sac development: a critical building block for successful pollen-pistil interactions.</title>
        <authorList>
            <person name="Liu Y."/>
            <person name="Joly V."/>
            <person name="Sabar M."/>
            <person name="Matton D.P."/>
        </authorList>
    </citation>
    <scope>NUCLEOTIDE SEQUENCE</scope>
</reference>
<feature type="non-terminal residue" evidence="1">
    <location>
        <position position="1"/>
    </location>
</feature>
<dbReference type="EMBL" id="GEDG01034939">
    <property type="protein sequence ID" value="JAP09475.1"/>
    <property type="molecule type" value="Transcribed_RNA"/>
</dbReference>
<dbReference type="AlphaFoldDB" id="A0A0V0GNF3"/>